<accession>A0A4R4YY99</accession>
<proteinExistence type="predicted"/>
<dbReference type="InterPro" id="IPR016181">
    <property type="entry name" value="Acyl_CoA_acyltransferase"/>
</dbReference>
<keyword evidence="3" id="KW-1185">Reference proteome</keyword>
<evidence type="ECO:0000313" key="3">
    <source>
        <dbReference type="Proteomes" id="UP000294947"/>
    </source>
</evidence>
<dbReference type="GO" id="GO:0016747">
    <property type="term" value="F:acyltransferase activity, transferring groups other than amino-acyl groups"/>
    <property type="evidence" value="ECO:0007669"/>
    <property type="project" value="InterPro"/>
</dbReference>
<dbReference type="AlphaFoldDB" id="A0A4R4YY99"/>
<dbReference type="CDD" id="cd04301">
    <property type="entry name" value="NAT_SF"/>
    <property type="match status" value="1"/>
</dbReference>
<dbReference type="Pfam" id="PF00583">
    <property type="entry name" value="Acetyltransf_1"/>
    <property type="match status" value="1"/>
</dbReference>
<protein>
    <submittedName>
        <fullName evidence="2">N-acetyltransferase</fullName>
    </submittedName>
</protein>
<name>A0A4R4YY99_9PSEU</name>
<keyword evidence="2" id="KW-0808">Transferase</keyword>
<dbReference type="OrthoDB" id="4549080at2"/>
<feature type="domain" description="N-acetyltransferase" evidence="1">
    <location>
        <begin position="34"/>
        <end position="164"/>
    </location>
</feature>
<evidence type="ECO:0000313" key="2">
    <source>
        <dbReference type="EMBL" id="TDD50498.1"/>
    </source>
</evidence>
<dbReference type="EMBL" id="SMKW01000020">
    <property type="protein sequence ID" value="TDD50498.1"/>
    <property type="molecule type" value="Genomic_DNA"/>
</dbReference>
<sequence>MRNIKLNVAAGADSRAGKAICSPAAGCDHRAVEIDYRWRAEASDDELVSLTLSHGGTAEPGWWDRVRAHSLGWVTARLPGGALIGFVNVAWDGSDHAFLLDTKVRPDHQHRGIGTELVRRAAQAAQGAGCTWLHVDFEPHLRSFYFDACGFRPTDAGLVLLADR</sequence>
<dbReference type="Gene3D" id="3.40.630.30">
    <property type="match status" value="1"/>
</dbReference>
<dbReference type="SUPFAM" id="SSF55729">
    <property type="entry name" value="Acyl-CoA N-acyltransferases (Nat)"/>
    <property type="match status" value="1"/>
</dbReference>
<dbReference type="PROSITE" id="PS51186">
    <property type="entry name" value="GNAT"/>
    <property type="match status" value="1"/>
</dbReference>
<comment type="caution">
    <text evidence="2">The sequence shown here is derived from an EMBL/GenBank/DDBJ whole genome shotgun (WGS) entry which is preliminary data.</text>
</comment>
<dbReference type="Proteomes" id="UP000294947">
    <property type="component" value="Unassembled WGS sequence"/>
</dbReference>
<evidence type="ECO:0000259" key="1">
    <source>
        <dbReference type="PROSITE" id="PS51186"/>
    </source>
</evidence>
<reference evidence="2 3" key="1">
    <citation type="submission" date="2019-03" db="EMBL/GenBank/DDBJ databases">
        <title>Draft genome sequences of novel Actinobacteria.</title>
        <authorList>
            <person name="Sahin N."/>
            <person name="Ay H."/>
            <person name="Saygin H."/>
        </authorList>
    </citation>
    <scope>NUCLEOTIDE SEQUENCE [LARGE SCALE GENOMIC DNA]</scope>
    <source>
        <strain evidence="2 3">7K502</strain>
    </source>
</reference>
<organism evidence="2 3">
    <name type="scientific">Saccharopolyspora elongata</name>
    <dbReference type="NCBI Taxonomy" id="2530387"/>
    <lineage>
        <taxon>Bacteria</taxon>
        <taxon>Bacillati</taxon>
        <taxon>Actinomycetota</taxon>
        <taxon>Actinomycetes</taxon>
        <taxon>Pseudonocardiales</taxon>
        <taxon>Pseudonocardiaceae</taxon>
        <taxon>Saccharopolyspora</taxon>
    </lineage>
</organism>
<dbReference type="InterPro" id="IPR000182">
    <property type="entry name" value="GNAT_dom"/>
</dbReference>
<gene>
    <name evidence="2" type="ORF">E1288_16635</name>
</gene>